<dbReference type="Proteomes" id="UP000663889">
    <property type="component" value="Unassembled WGS sequence"/>
</dbReference>
<feature type="compositionally biased region" description="Low complexity" evidence="1">
    <location>
        <begin position="365"/>
        <end position="380"/>
    </location>
</feature>
<evidence type="ECO:0000313" key="2">
    <source>
        <dbReference type="EMBL" id="CAF0861651.1"/>
    </source>
</evidence>
<dbReference type="EMBL" id="CAJOBE010000351">
    <property type="protein sequence ID" value="CAF3626749.1"/>
    <property type="molecule type" value="Genomic_DNA"/>
</dbReference>
<dbReference type="EMBL" id="CAJNOO010000247">
    <property type="protein sequence ID" value="CAF0875951.1"/>
    <property type="molecule type" value="Genomic_DNA"/>
</dbReference>
<gene>
    <name evidence="4" type="ORF">FNK824_LOCUS4702</name>
    <name evidence="5" type="ORF">OTI717_LOCUS9344</name>
    <name evidence="3" type="ORF">RFH988_LOCUS7713</name>
    <name evidence="2" type="ORF">SEV965_LOCUS3651</name>
</gene>
<sequence>MMNKKSTIFRKTSFSSRSSLELTPMIYLCRFHQRNRLIEIPITSEYYHQQNGISHEHLKYLIIQEFQLQQITKTTLIIQMWNEQYQEYIDIESFKRIPFEGRLQVLIEKDMNTTGDLTTLISKSPSTPVSSHTITTTARSITPIPLQTISDVTTNRHALNLLDESDSSSQLNIKIERIFDESVNTISPIHQIDNLPHSQHNLMYDLLPKPNDGIPIPRFPPHIAAFLNGNGDANQLNALVQALYQEIVKYELYPNADELRSIVSRLVDRYPHCVSVIGSIELLVRKLYYKFCNERKKYPIELKRRQPNKRKRLIRDDDLTMMNNQQIFLGCQTNISNELQHSSLNRLMNLWTTTTTTTNDYKNLNQQRSSRSSSSSNSSSPISNNLEQIDESQKYHPINLSISTNNNNLMCTE</sequence>
<feature type="region of interest" description="Disordered" evidence="1">
    <location>
        <begin position="359"/>
        <end position="384"/>
    </location>
</feature>
<organism evidence="2 6">
    <name type="scientific">Rotaria sordida</name>
    <dbReference type="NCBI Taxonomy" id="392033"/>
    <lineage>
        <taxon>Eukaryota</taxon>
        <taxon>Metazoa</taxon>
        <taxon>Spiralia</taxon>
        <taxon>Gnathifera</taxon>
        <taxon>Rotifera</taxon>
        <taxon>Eurotatoria</taxon>
        <taxon>Bdelloidea</taxon>
        <taxon>Philodinida</taxon>
        <taxon>Philodinidae</taxon>
        <taxon>Rotaria</taxon>
    </lineage>
</organism>
<comment type="caution">
    <text evidence="2">The sequence shown here is derived from an EMBL/GenBank/DDBJ whole genome shotgun (WGS) entry which is preliminary data.</text>
</comment>
<dbReference type="EMBL" id="CAJNOU010000095">
    <property type="protein sequence ID" value="CAF0861651.1"/>
    <property type="molecule type" value="Genomic_DNA"/>
</dbReference>
<evidence type="ECO:0000313" key="5">
    <source>
        <dbReference type="EMBL" id="CAF3650516.1"/>
    </source>
</evidence>
<protein>
    <submittedName>
        <fullName evidence="2">Uncharacterized protein</fullName>
    </submittedName>
</protein>
<proteinExistence type="predicted"/>
<dbReference type="OrthoDB" id="10028222at2759"/>
<evidence type="ECO:0000256" key="1">
    <source>
        <dbReference type="SAM" id="MobiDB-lite"/>
    </source>
</evidence>
<dbReference type="Proteomes" id="UP000663882">
    <property type="component" value="Unassembled WGS sequence"/>
</dbReference>
<dbReference type="Proteomes" id="UP000663874">
    <property type="component" value="Unassembled WGS sequence"/>
</dbReference>
<evidence type="ECO:0000313" key="4">
    <source>
        <dbReference type="EMBL" id="CAF3626749.1"/>
    </source>
</evidence>
<dbReference type="EMBL" id="CAJOAX010000789">
    <property type="protein sequence ID" value="CAF3650516.1"/>
    <property type="molecule type" value="Genomic_DNA"/>
</dbReference>
<accession>A0A813WWN1</accession>
<evidence type="ECO:0000313" key="6">
    <source>
        <dbReference type="Proteomes" id="UP000663889"/>
    </source>
</evidence>
<name>A0A813WWN1_9BILA</name>
<dbReference type="Proteomes" id="UP000663823">
    <property type="component" value="Unassembled WGS sequence"/>
</dbReference>
<reference evidence="2" key="1">
    <citation type="submission" date="2021-02" db="EMBL/GenBank/DDBJ databases">
        <authorList>
            <person name="Nowell W R."/>
        </authorList>
    </citation>
    <scope>NUCLEOTIDE SEQUENCE</scope>
</reference>
<dbReference type="AlphaFoldDB" id="A0A813WWN1"/>
<evidence type="ECO:0000313" key="3">
    <source>
        <dbReference type="EMBL" id="CAF0875951.1"/>
    </source>
</evidence>